<dbReference type="Gene3D" id="3.40.50.300">
    <property type="entry name" value="P-loop containing nucleotide triphosphate hydrolases"/>
    <property type="match status" value="1"/>
</dbReference>
<evidence type="ECO:0000313" key="3">
    <source>
        <dbReference type="EMBL" id="KAK8030090.1"/>
    </source>
</evidence>
<feature type="compositionally biased region" description="Acidic residues" evidence="1">
    <location>
        <begin position="400"/>
        <end position="423"/>
    </location>
</feature>
<dbReference type="InterPro" id="IPR003959">
    <property type="entry name" value="ATPase_AAA_core"/>
</dbReference>
<dbReference type="Pfam" id="PF00004">
    <property type="entry name" value="AAA"/>
    <property type="match status" value="1"/>
</dbReference>
<gene>
    <name evidence="3" type="ORF">PG993_011381</name>
</gene>
<protein>
    <submittedName>
        <fullName evidence="3">ATPase family AAA domain-containing protein 3B</fullName>
    </submittedName>
</protein>
<feature type="region of interest" description="Disordered" evidence="1">
    <location>
        <begin position="343"/>
        <end position="428"/>
    </location>
</feature>
<comment type="caution">
    <text evidence="3">The sequence shown here is derived from an EMBL/GenBank/DDBJ whole genome shotgun (WGS) entry which is preliminary data.</text>
</comment>
<evidence type="ECO:0000259" key="2">
    <source>
        <dbReference type="SMART" id="SM00382"/>
    </source>
</evidence>
<dbReference type="PANTHER" id="PTHR46411:SF2">
    <property type="entry name" value="AAA+ ATPASE DOMAIN-CONTAINING PROTEIN"/>
    <property type="match status" value="1"/>
</dbReference>
<dbReference type="EMBL" id="JAQQWK010000010">
    <property type="protein sequence ID" value="KAK8030090.1"/>
    <property type="molecule type" value="Genomic_DNA"/>
</dbReference>
<name>A0ABR1SFE7_9PEZI</name>
<feature type="compositionally biased region" description="Basic and acidic residues" evidence="1">
    <location>
        <begin position="383"/>
        <end position="399"/>
    </location>
</feature>
<feature type="region of interest" description="Disordered" evidence="1">
    <location>
        <begin position="1"/>
        <end position="61"/>
    </location>
</feature>
<feature type="compositionally biased region" description="Basic and acidic residues" evidence="1">
    <location>
        <begin position="343"/>
        <end position="359"/>
    </location>
</feature>
<feature type="region of interest" description="Disordered" evidence="1">
    <location>
        <begin position="1276"/>
        <end position="1353"/>
    </location>
</feature>
<proteinExistence type="predicted"/>
<dbReference type="SUPFAM" id="SSF52540">
    <property type="entry name" value="P-loop containing nucleoside triphosphate hydrolases"/>
    <property type="match status" value="1"/>
</dbReference>
<evidence type="ECO:0000313" key="4">
    <source>
        <dbReference type="Proteomes" id="UP001444661"/>
    </source>
</evidence>
<dbReference type="PANTHER" id="PTHR46411">
    <property type="entry name" value="FAMILY ATPASE, PUTATIVE-RELATED"/>
    <property type="match status" value="1"/>
</dbReference>
<sequence length="1353" mass="154040">MEHDVQESGAPQTGVSSDTQYNANEVETQSQHHDEFKNTQGSPDGPSTEIPSANVPEPSPDMERYRQMEAFLLQHRKEYESKNSPYLKADWQPVWPRKDAAWFDKFGPWNRTWDFWSTPEYKRPNPFELTNDLSAFQNSQNKEEKDEFDMAIDYGAARNRLRKNFEWDLDRLFLIEEIAVRKQKKEEDARKKAEMDSAERTNAALKDGPTLKLNCIQWFTFRRLAGKLEIERCVIDVLIGHPIIDDNMDSMFARRVRRAQKPHHPELGKAMKPGQDLLPERIRINSGVLKKILSRMLSADLSDFGETASFVLVRPFKSLFHCYDNVRAMVEKLEEKFLEKQDSITSAHDDAESRNDLNIKEPSSGQQERNSQETSVGSVPIPESKEILDSTQVRTKEHEETEDATSDEEDEDREGPDQEDDPNDPNQSEMAFQHLKVLREFMDSKIQAKITYLQTDECRKVFFSDLWYLFRPGQEVISRDGKQAYRIVNVRSQRHRRTQPWDAWRWYNSQDSEDKKKKKGPFSVTCVYIDFDGSSIGPVSKSFDFKQFDGQMEITSMPVYPIRLHPLRRTEISDVDWRELESLPSETRYRQHLINRGTRFLKVLGIRPMYYAGPTLGVRDDIESQVVIDFETAFTVEDGKQGTWKPNLEMILGEPESDDDEEYDLNCTGDCCKWDSVYDDSYIDDKQRSRYVNSLLPSSDGLNTQPSIAVFPQLLADLKNDTNRTGYSVSEDELVIMSCRVFGFVLRHRQWAELDLTYLTELHAHRQPVQKPQNNKDTTSGGRQYKTAFDNLVLEEKQKPMIQALVAQHFRDKEHRAGQTEQMDIVKGKGKGLILLLHGAPGVGKTSTAEGVAELFNRPLFQITCGDLGTTANEVEKTLDLNFTLANRWDCILLLDEADVFLAQRNKEDFKRNGLVAVFLRVLEYYAGVLFLTTNRIGDFDEAFTSRIHVSLYYPELNCDKTIKVFNINIQMMKERFEDKGRTIVVDDIQSFAEAHYNKNENARWNGRQIRNACQTALALAEFEAQGSSHMAVLNPDAVVHLKLSHFETVQQAYLDFAHYMDTVYGSTAETRAQENHVRAILDMMGETERRGAKVDSFGTARSRKFRDEVRAKSDIRAQQPVAPVSQPMMAQPFAQPMHPVSGNQQYVAANAGQPQGYYSRMAVPQNVHPQYAQPMGTMPMQQHSAAVFQSMNPMQHQPQPHQSQSPPTMQQAYYLSPSTPQAWDSPTPNSSNSKQQYRAVAEVSPRTPPSRQQQYPAPAGDSPFLQRNVEEMYSAGSSQAPGTGYSQQQPQQQQQQHEQSGGGTVISSGRDGPVPSGQMSGNPGSFHHTGAPLGNQGQWPGAQGSYSAGGPG</sequence>
<dbReference type="CDD" id="cd19481">
    <property type="entry name" value="RecA-like_protease"/>
    <property type="match status" value="1"/>
</dbReference>
<feature type="compositionally biased region" description="Polar residues" evidence="1">
    <location>
        <begin position="361"/>
        <end position="377"/>
    </location>
</feature>
<dbReference type="InterPro" id="IPR054289">
    <property type="entry name" value="DUF7025"/>
</dbReference>
<dbReference type="Pfam" id="PF22942">
    <property type="entry name" value="DUF7025"/>
    <property type="match status" value="1"/>
</dbReference>
<feature type="region of interest" description="Disordered" evidence="1">
    <location>
        <begin position="1218"/>
        <end position="1264"/>
    </location>
</feature>
<feature type="compositionally biased region" description="Low complexity" evidence="1">
    <location>
        <begin position="1288"/>
        <end position="1297"/>
    </location>
</feature>
<dbReference type="InterPro" id="IPR056599">
    <property type="entry name" value="AAA_lid_fung"/>
</dbReference>
<feature type="compositionally biased region" description="Polar residues" evidence="1">
    <location>
        <begin position="9"/>
        <end position="29"/>
    </location>
</feature>
<feature type="compositionally biased region" description="Low complexity" evidence="1">
    <location>
        <begin position="1194"/>
        <end position="1212"/>
    </location>
</feature>
<dbReference type="SMART" id="SM00382">
    <property type="entry name" value="AAA"/>
    <property type="match status" value="1"/>
</dbReference>
<feature type="compositionally biased region" description="Polar residues" evidence="1">
    <location>
        <begin position="1276"/>
        <end position="1287"/>
    </location>
</feature>
<dbReference type="Pfam" id="PF23232">
    <property type="entry name" value="AAA_lid_13"/>
    <property type="match status" value="1"/>
</dbReference>
<dbReference type="InterPro" id="IPR003593">
    <property type="entry name" value="AAA+_ATPase"/>
</dbReference>
<reference evidence="3 4" key="1">
    <citation type="submission" date="2023-01" db="EMBL/GenBank/DDBJ databases">
        <title>Analysis of 21 Apiospora genomes using comparative genomics revels a genus with tremendous synthesis potential of carbohydrate active enzymes and secondary metabolites.</title>
        <authorList>
            <person name="Sorensen T."/>
        </authorList>
    </citation>
    <scope>NUCLEOTIDE SEQUENCE [LARGE SCALE GENOMIC DNA]</scope>
    <source>
        <strain evidence="3 4">CBS 33761</strain>
    </source>
</reference>
<dbReference type="InterPro" id="IPR027417">
    <property type="entry name" value="P-loop_NTPase"/>
</dbReference>
<feature type="domain" description="AAA+ ATPase" evidence="2">
    <location>
        <begin position="831"/>
        <end position="956"/>
    </location>
</feature>
<feature type="region of interest" description="Disordered" evidence="1">
    <location>
        <begin position="1194"/>
        <end position="1213"/>
    </location>
</feature>
<organism evidence="3 4">
    <name type="scientific">Apiospora rasikravindrae</name>
    <dbReference type="NCBI Taxonomy" id="990691"/>
    <lineage>
        <taxon>Eukaryota</taxon>
        <taxon>Fungi</taxon>
        <taxon>Dikarya</taxon>
        <taxon>Ascomycota</taxon>
        <taxon>Pezizomycotina</taxon>
        <taxon>Sordariomycetes</taxon>
        <taxon>Xylariomycetidae</taxon>
        <taxon>Amphisphaeriales</taxon>
        <taxon>Apiosporaceae</taxon>
        <taxon>Apiospora</taxon>
    </lineage>
</organism>
<keyword evidence="4" id="KW-1185">Reference proteome</keyword>
<evidence type="ECO:0000256" key="1">
    <source>
        <dbReference type="SAM" id="MobiDB-lite"/>
    </source>
</evidence>
<feature type="compositionally biased region" description="Polar residues" evidence="1">
    <location>
        <begin position="1218"/>
        <end position="1237"/>
    </location>
</feature>
<accession>A0ABR1SFE7</accession>
<dbReference type="Proteomes" id="UP001444661">
    <property type="component" value="Unassembled WGS sequence"/>
</dbReference>